<keyword evidence="8" id="KW-0239">DNA-directed DNA polymerase</keyword>
<sequence>MSGNRIFIVNSETKSSGEVEKECLQTTTADLSKLWHQRNMVEKETGMSIKCFRSDRGGEFNSTEFNTYCETHRIKRQLTNAYTPQQNGVAERRN</sequence>
<keyword evidence="2" id="KW-0479">Metal-binding</keyword>
<dbReference type="GO" id="GO:0006310">
    <property type="term" value="P:DNA recombination"/>
    <property type="evidence" value="ECO:0007669"/>
    <property type="project" value="UniProtKB-KW"/>
</dbReference>
<feature type="domain" description="Integrase catalytic" evidence="10">
    <location>
        <begin position="1"/>
        <end position="94"/>
    </location>
</feature>
<dbReference type="GO" id="GO:0003964">
    <property type="term" value="F:RNA-directed DNA polymerase activity"/>
    <property type="evidence" value="ECO:0007669"/>
    <property type="project" value="UniProtKB-KW"/>
</dbReference>
<comment type="caution">
    <text evidence="11">The sequence shown here is derived from an EMBL/GenBank/DDBJ whole genome shotgun (WGS) entry which is preliminary data.</text>
</comment>
<keyword evidence="12" id="KW-1185">Reference proteome</keyword>
<dbReference type="GO" id="GO:0003676">
    <property type="term" value="F:nucleic acid binding"/>
    <property type="evidence" value="ECO:0007669"/>
    <property type="project" value="InterPro"/>
</dbReference>
<organism evidence="11 12">
    <name type="scientific">Lithospermum erythrorhizon</name>
    <name type="common">Purple gromwell</name>
    <name type="synonym">Lithospermum officinale var. erythrorhizon</name>
    <dbReference type="NCBI Taxonomy" id="34254"/>
    <lineage>
        <taxon>Eukaryota</taxon>
        <taxon>Viridiplantae</taxon>
        <taxon>Streptophyta</taxon>
        <taxon>Embryophyta</taxon>
        <taxon>Tracheophyta</taxon>
        <taxon>Spermatophyta</taxon>
        <taxon>Magnoliopsida</taxon>
        <taxon>eudicotyledons</taxon>
        <taxon>Gunneridae</taxon>
        <taxon>Pentapetalae</taxon>
        <taxon>asterids</taxon>
        <taxon>lamiids</taxon>
        <taxon>Boraginales</taxon>
        <taxon>Boraginaceae</taxon>
        <taxon>Boraginoideae</taxon>
        <taxon>Lithospermeae</taxon>
        <taxon>Lithospermum</taxon>
    </lineage>
</organism>
<evidence type="ECO:0000313" key="12">
    <source>
        <dbReference type="Proteomes" id="UP001454036"/>
    </source>
</evidence>
<dbReference type="InterPro" id="IPR001584">
    <property type="entry name" value="Integrase_cat-core"/>
</dbReference>
<gene>
    <name evidence="11" type="ORF">LIER_23112</name>
</gene>
<evidence type="ECO:0000256" key="7">
    <source>
        <dbReference type="ARBA" id="ARBA00022918"/>
    </source>
</evidence>
<name>A0AAV3QWH1_LITER</name>
<dbReference type="PANTHER" id="PTHR42648">
    <property type="entry name" value="TRANSPOSASE, PUTATIVE-RELATED"/>
    <property type="match status" value="1"/>
</dbReference>
<evidence type="ECO:0000256" key="2">
    <source>
        <dbReference type="ARBA" id="ARBA00022723"/>
    </source>
</evidence>
<evidence type="ECO:0000256" key="8">
    <source>
        <dbReference type="ARBA" id="ARBA00022932"/>
    </source>
</evidence>
<dbReference type="GO" id="GO:0046872">
    <property type="term" value="F:metal ion binding"/>
    <property type="evidence" value="ECO:0007669"/>
    <property type="project" value="UniProtKB-KW"/>
</dbReference>
<dbReference type="EMBL" id="BAABME010006451">
    <property type="protein sequence ID" value="GAA0168385.1"/>
    <property type="molecule type" value="Genomic_DNA"/>
</dbReference>
<dbReference type="InterPro" id="IPR039537">
    <property type="entry name" value="Retrotran_Ty1/copia-like"/>
</dbReference>
<evidence type="ECO:0000256" key="1">
    <source>
        <dbReference type="ARBA" id="ARBA00022722"/>
    </source>
</evidence>
<proteinExistence type="predicted"/>
<evidence type="ECO:0000256" key="5">
    <source>
        <dbReference type="ARBA" id="ARBA00022842"/>
    </source>
</evidence>
<evidence type="ECO:0000256" key="4">
    <source>
        <dbReference type="ARBA" id="ARBA00022801"/>
    </source>
</evidence>
<dbReference type="Proteomes" id="UP001454036">
    <property type="component" value="Unassembled WGS sequence"/>
</dbReference>
<dbReference type="SUPFAM" id="SSF53098">
    <property type="entry name" value="Ribonuclease H-like"/>
    <property type="match status" value="1"/>
</dbReference>
<dbReference type="Gene3D" id="3.30.420.10">
    <property type="entry name" value="Ribonuclease H-like superfamily/Ribonuclease H"/>
    <property type="match status" value="1"/>
</dbReference>
<protein>
    <recommendedName>
        <fullName evidence="10">Integrase catalytic domain-containing protein</fullName>
    </recommendedName>
</protein>
<evidence type="ECO:0000313" key="11">
    <source>
        <dbReference type="EMBL" id="GAA0168385.1"/>
    </source>
</evidence>
<dbReference type="AlphaFoldDB" id="A0AAV3QWH1"/>
<evidence type="ECO:0000256" key="6">
    <source>
        <dbReference type="ARBA" id="ARBA00022908"/>
    </source>
</evidence>
<accession>A0AAV3QWH1</accession>
<keyword evidence="8" id="KW-0808">Transferase</keyword>
<keyword evidence="9" id="KW-0233">DNA recombination</keyword>
<keyword evidence="1" id="KW-0540">Nuclease</keyword>
<keyword evidence="4" id="KW-0378">Hydrolase</keyword>
<dbReference type="InterPro" id="IPR012337">
    <property type="entry name" value="RNaseH-like_sf"/>
</dbReference>
<dbReference type="GO" id="GO:0004519">
    <property type="term" value="F:endonuclease activity"/>
    <property type="evidence" value="ECO:0007669"/>
    <property type="project" value="UniProtKB-KW"/>
</dbReference>
<keyword evidence="6" id="KW-0229">DNA integration</keyword>
<keyword evidence="8" id="KW-0548">Nucleotidyltransferase</keyword>
<evidence type="ECO:0000256" key="3">
    <source>
        <dbReference type="ARBA" id="ARBA00022759"/>
    </source>
</evidence>
<keyword evidence="3" id="KW-0255">Endonuclease</keyword>
<dbReference type="PROSITE" id="PS50994">
    <property type="entry name" value="INTEGRASE"/>
    <property type="match status" value="1"/>
</dbReference>
<dbReference type="PANTHER" id="PTHR42648:SF11">
    <property type="entry name" value="TRANSPOSON TY4-P GAG-POL POLYPROTEIN"/>
    <property type="match status" value="1"/>
</dbReference>
<dbReference type="GO" id="GO:0003887">
    <property type="term" value="F:DNA-directed DNA polymerase activity"/>
    <property type="evidence" value="ECO:0007669"/>
    <property type="project" value="UniProtKB-KW"/>
</dbReference>
<dbReference type="GO" id="GO:0015074">
    <property type="term" value="P:DNA integration"/>
    <property type="evidence" value="ECO:0007669"/>
    <property type="project" value="UniProtKB-KW"/>
</dbReference>
<keyword evidence="7" id="KW-0695">RNA-directed DNA polymerase</keyword>
<reference evidence="11 12" key="1">
    <citation type="submission" date="2024-01" db="EMBL/GenBank/DDBJ databases">
        <title>The complete chloroplast genome sequence of Lithospermum erythrorhizon: insights into the phylogenetic relationship among Boraginaceae species and the maternal lineages of purple gromwells.</title>
        <authorList>
            <person name="Okada T."/>
            <person name="Watanabe K."/>
        </authorList>
    </citation>
    <scope>NUCLEOTIDE SEQUENCE [LARGE SCALE GENOMIC DNA]</scope>
</reference>
<evidence type="ECO:0000256" key="9">
    <source>
        <dbReference type="ARBA" id="ARBA00023172"/>
    </source>
</evidence>
<evidence type="ECO:0000259" key="10">
    <source>
        <dbReference type="PROSITE" id="PS50994"/>
    </source>
</evidence>
<dbReference type="InterPro" id="IPR036397">
    <property type="entry name" value="RNaseH_sf"/>
</dbReference>
<keyword evidence="5" id="KW-0460">Magnesium</keyword>
<dbReference type="GO" id="GO:0016787">
    <property type="term" value="F:hydrolase activity"/>
    <property type="evidence" value="ECO:0007669"/>
    <property type="project" value="UniProtKB-KW"/>
</dbReference>